<keyword evidence="5" id="KW-0378">Hydrolase</keyword>
<dbReference type="GO" id="GO:0003676">
    <property type="term" value="F:nucleic acid binding"/>
    <property type="evidence" value="ECO:0007669"/>
    <property type="project" value="InterPro"/>
</dbReference>
<dbReference type="OrthoDB" id="104542at2"/>
<protein>
    <submittedName>
        <fullName evidence="5">DNA/RNA non-specific endonuclease</fullName>
    </submittedName>
</protein>
<dbReference type="SMART" id="SM00477">
    <property type="entry name" value="NUC"/>
    <property type="match status" value="1"/>
</dbReference>
<feature type="binding site" evidence="2">
    <location>
        <position position="186"/>
    </location>
    <ligand>
        <name>Mg(2+)</name>
        <dbReference type="ChEBI" id="CHEBI:18420"/>
        <note>catalytic</note>
    </ligand>
</feature>
<dbReference type="Pfam" id="PF01223">
    <property type="entry name" value="Endonuclease_NS"/>
    <property type="match status" value="1"/>
</dbReference>
<dbReference type="SMART" id="SM00892">
    <property type="entry name" value="Endonuclease_NS"/>
    <property type="match status" value="1"/>
</dbReference>
<sequence length="323" mass="36379">MQSRHKLSVPLNITVEVGASAAAETAQVAYLDGAPLEIARPRSYYEGYTGYDPEFLGPGLPLPELSDEQRRNAAKVNNAPPGGDPTVLPYTHFSIVVNRRRQLAYYAVVNIDGSRSAGFERQADKWFFDSRIAESEQIGESLYRRNALDRGHLVRRLDPVWGDDLARANDDTFHFTNCAPQHEKFNQGTELWLGLENFILENADLTDKKMTVFTGPVMTDDDPLYKGARLPLAFWKVVGYCKPDGALRVSAYMLEQTQLIEDMLPFEALFDAGTYRISLEQLRERAGLDFQYLEPHETPLTSDGLEARVRGVPLKDDYSNLVL</sequence>
<dbReference type="GO" id="GO:0016787">
    <property type="term" value="F:hydrolase activity"/>
    <property type="evidence" value="ECO:0007669"/>
    <property type="project" value="InterPro"/>
</dbReference>
<dbReference type="RefSeq" id="WP_132488791.1">
    <property type="nucleotide sequence ID" value="NZ_SMKW01000034.1"/>
</dbReference>
<reference evidence="5 6" key="1">
    <citation type="submission" date="2019-03" db="EMBL/GenBank/DDBJ databases">
        <title>Draft genome sequences of novel Actinobacteria.</title>
        <authorList>
            <person name="Sahin N."/>
            <person name="Ay H."/>
            <person name="Saygin H."/>
        </authorList>
    </citation>
    <scope>NUCLEOTIDE SEQUENCE [LARGE SCALE GENOMIC DNA]</scope>
    <source>
        <strain evidence="5 6">7K502</strain>
    </source>
</reference>
<dbReference type="CDD" id="cd00091">
    <property type="entry name" value="NUC"/>
    <property type="match status" value="1"/>
</dbReference>
<dbReference type="EMBL" id="SMKW01000034">
    <property type="protein sequence ID" value="TDD44240.1"/>
    <property type="molecule type" value="Genomic_DNA"/>
</dbReference>
<feature type="active site" description="Proton acceptor" evidence="1">
    <location>
        <position position="152"/>
    </location>
</feature>
<feature type="domain" description="DNA/RNA non-specific endonuclease/pyrophosphatase/phosphodiesterase" evidence="4">
    <location>
        <begin position="89"/>
        <end position="297"/>
    </location>
</feature>
<evidence type="ECO:0000259" key="4">
    <source>
        <dbReference type="SMART" id="SM00892"/>
    </source>
</evidence>
<comment type="caution">
    <text evidence="5">The sequence shown here is derived from an EMBL/GenBank/DDBJ whole genome shotgun (WGS) entry which is preliminary data.</text>
</comment>
<keyword evidence="6" id="KW-1185">Reference proteome</keyword>
<dbReference type="AlphaFoldDB" id="A0A4R4YIV6"/>
<gene>
    <name evidence="5" type="ORF">E1288_24225</name>
</gene>
<dbReference type="InterPro" id="IPR044929">
    <property type="entry name" value="DNA/RNA_non-sp_Endonuclease_sf"/>
</dbReference>
<keyword evidence="5" id="KW-0255">Endonuclease</keyword>
<dbReference type="InterPro" id="IPR020821">
    <property type="entry name" value="ENPP1-3/EXOG-like_nuc-like"/>
</dbReference>
<evidence type="ECO:0000313" key="5">
    <source>
        <dbReference type="EMBL" id="TDD44240.1"/>
    </source>
</evidence>
<evidence type="ECO:0000259" key="3">
    <source>
        <dbReference type="SMART" id="SM00477"/>
    </source>
</evidence>
<dbReference type="GO" id="GO:0046872">
    <property type="term" value="F:metal ion binding"/>
    <property type="evidence" value="ECO:0007669"/>
    <property type="project" value="UniProtKB-KW"/>
</dbReference>
<proteinExistence type="predicted"/>
<dbReference type="PANTHER" id="PTHR13966">
    <property type="entry name" value="ENDONUCLEASE RELATED"/>
    <property type="match status" value="1"/>
</dbReference>
<evidence type="ECO:0000313" key="6">
    <source>
        <dbReference type="Proteomes" id="UP000294947"/>
    </source>
</evidence>
<dbReference type="SUPFAM" id="SSF54060">
    <property type="entry name" value="His-Me finger endonucleases"/>
    <property type="match status" value="1"/>
</dbReference>
<feature type="domain" description="ENPP1-3/EXOG-like endonuclease/phosphodiesterase" evidence="3">
    <location>
        <begin position="90"/>
        <end position="296"/>
    </location>
</feature>
<dbReference type="InterPro" id="IPR044925">
    <property type="entry name" value="His-Me_finger_sf"/>
</dbReference>
<dbReference type="PANTHER" id="PTHR13966:SF5">
    <property type="entry name" value="ENDONUCLEASE G, MITOCHONDRIAL"/>
    <property type="match status" value="1"/>
</dbReference>
<keyword evidence="2" id="KW-0479">Metal-binding</keyword>
<dbReference type="Proteomes" id="UP000294947">
    <property type="component" value="Unassembled WGS sequence"/>
</dbReference>
<evidence type="ECO:0000256" key="1">
    <source>
        <dbReference type="PIRSR" id="PIRSR640255-1"/>
    </source>
</evidence>
<dbReference type="InterPro" id="IPR040255">
    <property type="entry name" value="Non-specific_endonuclease"/>
</dbReference>
<dbReference type="GO" id="GO:0004519">
    <property type="term" value="F:endonuclease activity"/>
    <property type="evidence" value="ECO:0007669"/>
    <property type="project" value="UniProtKB-KW"/>
</dbReference>
<dbReference type="Gene3D" id="3.40.570.10">
    <property type="entry name" value="Extracellular Endonuclease, subunit A"/>
    <property type="match status" value="1"/>
</dbReference>
<organism evidence="5 6">
    <name type="scientific">Saccharopolyspora elongata</name>
    <dbReference type="NCBI Taxonomy" id="2530387"/>
    <lineage>
        <taxon>Bacteria</taxon>
        <taxon>Bacillati</taxon>
        <taxon>Actinomycetota</taxon>
        <taxon>Actinomycetes</taxon>
        <taxon>Pseudonocardiales</taxon>
        <taxon>Pseudonocardiaceae</taxon>
        <taxon>Saccharopolyspora</taxon>
    </lineage>
</organism>
<dbReference type="InterPro" id="IPR001604">
    <property type="entry name" value="Endo_G_ENPP1-like_dom"/>
</dbReference>
<name>A0A4R4YIV6_9PSEU</name>
<keyword evidence="5" id="KW-0540">Nuclease</keyword>
<evidence type="ECO:0000256" key="2">
    <source>
        <dbReference type="PIRSR" id="PIRSR640255-2"/>
    </source>
</evidence>
<accession>A0A4R4YIV6</accession>